<sequence>MLFQTAPSLHSDSGLRTTQDSKPTCPQFDKRIKFDSIPKEGQTWVSLCVMGQFSKARLVKPQSQYMTEPGQYWVVKRCQNQKNLDAWKVYQCLNQLEKLKLLTPLLWVAMMADSSDAYLVCSALEGMYWVGVLHENELVVTFLNLLYSV</sequence>
<evidence type="ECO:0000313" key="2">
    <source>
        <dbReference type="EMBL" id="KAK3726494.1"/>
    </source>
</evidence>
<keyword evidence="3" id="KW-1185">Reference proteome</keyword>
<reference evidence="2" key="1">
    <citation type="journal article" date="2023" name="G3 (Bethesda)">
        <title>A reference genome for the long-term kleptoplast-retaining sea slug Elysia crispata morphotype clarki.</title>
        <authorList>
            <person name="Eastman K.E."/>
            <person name="Pendleton A.L."/>
            <person name="Shaikh M.A."/>
            <person name="Suttiyut T."/>
            <person name="Ogas R."/>
            <person name="Tomko P."/>
            <person name="Gavelis G."/>
            <person name="Widhalm J.R."/>
            <person name="Wisecaver J.H."/>
        </authorList>
    </citation>
    <scope>NUCLEOTIDE SEQUENCE</scope>
    <source>
        <strain evidence="2">ECLA1</strain>
    </source>
</reference>
<accession>A0AAE0XZI1</accession>
<dbReference type="EMBL" id="JAWDGP010007302">
    <property type="protein sequence ID" value="KAK3726494.1"/>
    <property type="molecule type" value="Genomic_DNA"/>
</dbReference>
<organism evidence="2 3">
    <name type="scientific">Elysia crispata</name>
    <name type="common">lettuce slug</name>
    <dbReference type="NCBI Taxonomy" id="231223"/>
    <lineage>
        <taxon>Eukaryota</taxon>
        <taxon>Metazoa</taxon>
        <taxon>Spiralia</taxon>
        <taxon>Lophotrochozoa</taxon>
        <taxon>Mollusca</taxon>
        <taxon>Gastropoda</taxon>
        <taxon>Heterobranchia</taxon>
        <taxon>Euthyneura</taxon>
        <taxon>Panpulmonata</taxon>
        <taxon>Sacoglossa</taxon>
        <taxon>Placobranchoidea</taxon>
        <taxon>Plakobranchidae</taxon>
        <taxon>Elysia</taxon>
    </lineage>
</organism>
<protein>
    <submittedName>
        <fullName evidence="2">Uncharacterized protein</fullName>
    </submittedName>
</protein>
<dbReference type="AlphaFoldDB" id="A0AAE0XZI1"/>
<proteinExistence type="predicted"/>
<evidence type="ECO:0000313" key="3">
    <source>
        <dbReference type="Proteomes" id="UP001283361"/>
    </source>
</evidence>
<gene>
    <name evidence="2" type="ORF">RRG08_005098</name>
</gene>
<comment type="caution">
    <text evidence="2">The sequence shown here is derived from an EMBL/GenBank/DDBJ whole genome shotgun (WGS) entry which is preliminary data.</text>
</comment>
<dbReference type="Proteomes" id="UP001283361">
    <property type="component" value="Unassembled WGS sequence"/>
</dbReference>
<evidence type="ECO:0000256" key="1">
    <source>
        <dbReference type="SAM" id="MobiDB-lite"/>
    </source>
</evidence>
<name>A0AAE0XZI1_9GAST</name>
<feature type="region of interest" description="Disordered" evidence="1">
    <location>
        <begin position="1"/>
        <end position="24"/>
    </location>
</feature>